<dbReference type="InterPro" id="IPR011009">
    <property type="entry name" value="Kinase-like_dom_sf"/>
</dbReference>
<keyword evidence="2" id="KW-0418">Kinase</keyword>
<sequence>MTTMNKLNEICVKCNKICFVKRFQKNFENWTSGDSDIDELIQDTQLSAHTDTERILEWIPRNRFHNIKCTVEDEVYKANWIDGHINGWDNENHNWKRKDQNILVVLRSLYLTRYLYGKITIKSIKEIIGCHKLYGITEDPDTNDYMAVLDDRLYDINRIEKDKFRANWIDGCINNWDIIIKNWKRKDQNTFVVMKNFNNLSDIILEFNENVKYYKVYGITQDPETKDYILVWNKICKKCKRECNAFYFLQNLNNWTSGNKVIDKFIQYSQLSTHENTTNALEWIPYDRFYNISYIEKDEFRANWIDGYIDNWDINNKNWKRKDQNTSVIMKNLKNFSNIIKFIENVKYYKVYGITQNPETKNYIMNLNNWTSGNKVIDKFIQSIQLSTHKNTTNVLEWIPYDRFYNISYIEKDEFRANWIDGYIDNWDINNKNWKRKDQNTLVIMKYLKNFSNVIEFIEIVKNFIVTEFIEIVKNLRVTEFIKIVKNLRVTEFIKIIKNSSSVTEFIEIVEYYKVYGITQDPETKDCIMVWNKICKKCKKEYTQLSTHKSISNVLEWIPYNKFYDISYIEKNIFRANWSDGHIKEWNIYNKNWIRKDQNMFVILKSLRDSKNIKLKINEIKAHHKFYGITQDPKTKDYMVVLNDICDKCQIVCNMIHFQHDFKNWTSGGFGKVYKANWIDGHMDEWDNENQNWKRKGQNMFVALKVLNDSKNVTSEFMDEIALHYKVNSCINIIKLYGLSQDPVTKNYIMVMAYAKNGSLRNYLDTNYNKLDWNYKFGYLQYLAFGLEHIHKNDLIHRDLHSGNVLVLSYAKITDLGLCKPANYTISDNTKNNVYGILSYVAPEILRGQSYTKASDIYSLGIIMYEIISGLPPYHDKSHNENLAIKICKGLRPSFNIKVPQSIVYLIKRCLDADPLNRPMIEEIKEIMSQWRYGSNEKLQRQIKKAEEINNKLPADIIPSTNLGISYKTHSEAIYTSRLLNYDSLPEPKNSDDYYKQNDNIISKEFLESLEINISQLEINNNNHSEPKIISTVSSASLSQQIDISQLNIKNENF</sequence>
<dbReference type="OrthoDB" id="2460404at2759"/>
<dbReference type="Gene3D" id="1.10.510.10">
    <property type="entry name" value="Transferase(Phosphotransferase) domain 1"/>
    <property type="match status" value="1"/>
</dbReference>
<dbReference type="GO" id="GO:0005737">
    <property type="term" value="C:cytoplasm"/>
    <property type="evidence" value="ECO:0007669"/>
    <property type="project" value="TreeGrafter"/>
</dbReference>
<evidence type="ECO:0000313" key="3">
    <source>
        <dbReference type="Proteomes" id="UP000615446"/>
    </source>
</evidence>
<dbReference type="Proteomes" id="UP000615446">
    <property type="component" value="Unassembled WGS sequence"/>
</dbReference>
<dbReference type="EMBL" id="BLAL01000169">
    <property type="protein sequence ID" value="GES87491.1"/>
    <property type="molecule type" value="Genomic_DNA"/>
</dbReference>
<dbReference type="Pfam" id="PF07714">
    <property type="entry name" value="PK_Tyr_Ser-Thr"/>
    <property type="match status" value="1"/>
</dbReference>
<dbReference type="InterPro" id="IPR000719">
    <property type="entry name" value="Prot_kinase_dom"/>
</dbReference>
<proteinExistence type="predicted"/>
<organism evidence="2 3">
    <name type="scientific">Rhizophagus clarus</name>
    <dbReference type="NCBI Taxonomy" id="94130"/>
    <lineage>
        <taxon>Eukaryota</taxon>
        <taxon>Fungi</taxon>
        <taxon>Fungi incertae sedis</taxon>
        <taxon>Mucoromycota</taxon>
        <taxon>Glomeromycotina</taxon>
        <taxon>Glomeromycetes</taxon>
        <taxon>Glomerales</taxon>
        <taxon>Glomeraceae</taxon>
        <taxon>Rhizophagus</taxon>
    </lineage>
</organism>
<dbReference type="GO" id="GO:0007165">
    <property type="term" value="P:signal transduction"/>
    <property type="evidence" value="ECO:0007669"/>
    <property type="project" value="TreeGrafter"/>
</dbReference>
<protein>
    <submittedName>
        <fullName evidence="2">Kinase-like domain-containing protein</fullName>
    </submittedName>
</protein>
<evidence type="ECO:0000259" key="1">
    <source>
        <dbReference type="PROSITE" id="PS50011"/>
    </source>
</evidence>
<reference evidence="2" key="1">
    <citation type="submission" date="2019-10" db="EMBL/GenBank/DDBJ databases">
        <title>Conservation and host-specific expression of non-tandemly repeated heterogenous ribosome RNA gene in arbuscular mycorrhizal fungi.</title>
        <authorList>
            <person name="Maeda T."/>
            <person name="Kobayashi Y."/>
            <person name="Nakagawa T."/>
            <person name="Ezawa T."/>
            <person name="Yamaguchi K."/>
            <person name="Bino T."/>
            <person name="Nishimoto Y."/>
            <person name="Shigenobu S."/>
            <person name="Kawaguchi M."/>
        </authorList>
    </citation>
    <scope>NUCLEOTIDE SEQUENCE</scope>
    <source>
        <strain evidence="2">HR1</strain>
    </source>
</reference>
<feature type="domain" description="Protein kinase" evidence="1">
    <location>
        <begin position="659"/>
        <end position="932"/>
    </location>
</feature>
<dbReference type="InterPro" id="IPR050167">
    <property type="entry name" value="Ser_Thr_protein_kinase"/>
</dbReference>
<name>A0A8H3LJ34_9GLOM</name>
<dbReference type="InterPro" id="IPR001245">
    <property type="entry name" value="Ser-Thr/Tyr_kinase_cat_dom"/>
</dbReference>
<dbReference type="SUPFAM" id="SSF56112">
    <property type="entry name" value="Protein kinase-like (PK-like)"/>
    <property type="match status" value="1"/>
</dbReference>
<dbReference type="GO" id="GO:0005524">
    <property type="term" value="F:ATP binding"/>
    <property type="evidence" value="ECO:0007669"/>
    <property type="project" value="InterPro"/>
</dbReference>
<gene>
    <name evidence="2" type="ORF">RCL2_001448200</name>
</gene>
<evidence type="ECO:0000313" key="2">
    <source>
        <dbReference type="EMBL" id="GES87491.1"/>
    </source>
</evidence>
<dbReference type="PANTHER" id="PTHR23257">
    <property type="entry name" value="SERINE-THREONINE PROTEIN KINASE"/>
    <property type="match status" value="1"/>
</dbReference>
<dbReference type="GO" id="GO:0004672">
    <property type="term" value="F:protein kinase activity"/>
    <property type="evidence" value="ECO:0007669"/>
    <property type="project" value="InterPro"/>
</dbReference>
<keyword evidence="2" id="KW-0808">Transferase</keyword>
<dbReference type="PROSITE" id="PS50011">
    <property type="entry name" value="PROTEIN_KINASE_DOM"/>
    <property type="match status" value="1"/>
</dbReference>
<accession>A0A8H3LJ34</accession>
<dbReference type="Gene3D" id="1.10.10.1010">
    <property type="entry name" value="Intein homing endonuclease, domain IV"/>
    <property type="match status" value="6"/>
</dbReference>
<dbReference type="AlphaFoldDB" id="A0A8H3LJ34"/>
<comment type="caution">
    <text evidence="2">The sequence shown here is derived from an EMBL/GenBank/DDBJ whole genome shotgun (WGS) entry which is preliminary data.</text>
</comment>